<dbReference type="InterPro" id="IPR004358">
    <property type="entry name" value="Sig_transdc_His_kin-like_C"/>
</dbReference>
<feature type="transmembrane region" description="Helical" evidence="7">
    <location>
        <begin position="178"/>
        <end position="197"/>
    </location>
</feature>
<dbReference type="Gene3D" id="1.10.287.130">
    <property type="match status" value="1"/>
</dbReference>
<protein>
    <recommendedName>
        <fullName evidence="2">histidine kinase</fullName>
        <ecNumber evidence="2">2.7.13.3</ecNumber>
    </recommendedName>
</protein>
<reference evidence="10 11" key="1">
    <citation type="submission" date="2021-04" db="EMBL/GenBank/DDBJ databases">
        <title>The genome sequence of Ideonella sp. 3Y2.</title>
        <authorList>
            <person name="Liu Y."/>
        </authorList>
    </citation>
    <scope>NUCLEOTIDE SEQUENCE [LARGE SCALE GENOMIC DNA]</scope>
    <source>
        <strain evidence="10 11">3Y2</strain>
    </source>
</reference>
<keyword evidence="3 6" id="KW-0597">Phosphoprotein</keyword>
<evidence type="ECO:0000256" key="3">
    <source>
        <dbReference type="ARBA" id="ARBA00022553"/>
    </source>
</evidence>
<dbReference type="Gene3D" id="3.30.565.10">
    <property type="entry name" value="Histidine kinase-like ATPase, C-terminal domain"/>
    <property type="match status" value="1"/>
</dbReference>
<dbReference type="SMART" id="SM00448">
    <property type="entry name" value="REC"/>
    <property type="match status" value="1"/>
</dbReference>
<feature type="transmembrane region" description="Helical" evidence="7">
    <location>
        <begin position="354"/>
        <end position="375"/>
    </location>
</feature>
<dbReference type="GO" id="GO:0009927">
    <property type="term" value="F:histidine phosphotransfer kinase activity"/>
    <property type="evidence" value="ECO:0007669"/>
    <property type="project" value="TreeGrafter"/>
</dbReference>
<dbReference type="Pfam" id="PF00072">
    <property type="entry name" value="Response_reg"/>
    <property type="match status" value="1"/>
</dbReference>
<dbReference type="PROSITE" id="PS50110">
    <property type="entry name" value="RESPONSE_REGULATORY"/>
    <property type="match status" value="1"/>
</dbReference>
<proteinExistence type="predicted"/>
<organism evidence="10 11">
    <name type="scientific">Ideonella alba</name>
    <dbReference type="NCBI Taxonomy" id="2824118"/>
    <lineage>
        <taxon>Bacteria</taxon>
        <taxon>Pseudomonadati</taxon>
        <taxon>Pseudomonadota</taxon>
        <taxon>Betaproteobacteria</taxon>
        <taxon>Burkholderiales</taxon>
        <taxon>Sphaerotilaceae</taxon>
        <taxon>Ideonella</taxon>
    </lineage>
</organism>
<dbReference type="SUPFAM" id="SSF52172">
    <property type="entry name" value="CheY-like"/>
    <property type="match status" value="1"/>
</dbReference>
<evidence type="ECO:0000256" key="1">
    <source>
        <dbReference type="ARBA" id="ARBA00000085"/>
    </source>
</evidence>
<evidence type="ECO:0000256" key="4">
    <source>
        <dbReference type="ARBA" id="ARBA00022679"/>
    </source>
</evidence>
<dbReference type="InterPro" id="IPR005467">
    <property type="entry name" value="His_kinase_dom"/>
</dbReference>
<dbReference type="PANTHER" id="PTHR43047:SF9">
    <property type="entry name" value="HISTIDINE KINASE"/>
    <property type="match status" value="1"/>
</dbReference>
<dbReference type="Proteomes" id="UP000676246">
    <property type="component" value="Unassembled WGS sequence"/>
</dbReference>
<feature type="transmembrane region" description="Helical" evidence="7">
    <location>
        <begin position="267"/>
        <end position="288"/>
    </location>
</feature>
<dbReference type="SMART" id="SM00388">
    <property type="entry name" value="HisKA"/>
    <property type="match status" value="1"/>
</dbReference>
<comment type="caution">
    <text evidence="10">The sequence shown here is derived from an EMBL/GenBank/DDBJ whole genome shotgun (WGS) entry which is preliminary data.</text>
</comment>
<evidence type="ECO:0000259" key="9">
    <source>
        <dbReference type="PROSITE" id="PS50110"/>
    </source>
</evidence>
<keyword evidence="4" id="KW-0808">Transferase</keyword>
<dbReference type="SUPFAM" id="SSF55874">
    <property type="entry name" value="ATPase domain of HSP90 chaperone/DNA topoisomerase II/histidine kinase"/>
    <property type="match status" value="1"/>
</dbReference>
<dbReference type="Gene3D" id="3.40.50.2300">
    <property type="match status" value="1"/>
</dbReference>
<gene>
    <name evidence="10" type="ORF">KAK03_14325</name>
</gene>
<evidence type="ECO:0000259" key="8">
    <source>
        <dbReference type="PROSITE" id="PS50109"/>
    </source>
</evidence>
<evidence type="ECO:0000256" key="7">
    <source>
        <dbReference type="SAM" id="Phobius"/>
    </source>
</evidence>
<evidence type="ECO:0000256" key="6">
    <source>
        <dbReference type="PROSITE-ProRule" id="PRU00169"/>
    </source>
</evidence>
<dbReference type="AlphaFoldDB" id="A0A940Y7T6"/>
<dbReference type="InterPro" id="IPR001789">
    <property type="entry name" value="Sig_transdc_resp-reg_receiver"/>
</dbReference>
<dbReference type="Pfam" id="PF02518">
    <property type="entry name" value="HATPase_c"/>
    <property type="match status" value="1"/>
</dbReference>
<feature type="transmembrane region" description="Helical" evidence="7">
    <location>
        <begin position="235"/>
        <end position="255"/>
    </location>
</feature>
<dbReference type="EC" id="2.7.13.3" evidence="2"/>
<comment type="catalytic activity">
    <reaction evidence="1">
        <text>ATP + protein L-histidine = ADP + protein N-phospho-L-histidine.</text>
        <dbReference type="EC" id="2.7.13.3"/>
    </reaction>
</comment>
<dbReference type="GO" id="GO:0005886">
    <property type="term" value="C:plasma membrane"/>
    <property type="evidence" value="ECO:0007669"/>
    <property type="project" value="TreeGrafter"/>
</dbReference>
<keyword evidence="11" id="KW-1185">Reference proteome</keyword>
<dbReference type="InterPro" id="IPR036097">
    <property type="entry name" value="HisK_dim/P_sf"/>
</dbReference>
<evidence type="ECO:0000256" key="5">
    <source>
        <dbReference type="ARBA" id="ARBA00022777"/>
    </source>
</evidence>
<evidence type="ECO:0000313" key="10">
    <source>
        <dbReference type="EMBL" id="MBQ0931659.1"/>
    </source>
</evidence>
<dbReference type="GO" id="GO:0000155">
    <property type="term" value="F:phosphorelay sensor kinase activity"/>
    <property type="evidence" value="ECO:0007669"/>
    <property type="project" value="InterPro"/>
</dbReference>
<dbReference type="InterPro" id="IPR003594">
    <property type="entry name" value="HATPase_dom"/>
</dbReference>
<dbReference type="CDD" id="cd00156">
    <property type="entry name" value="REC"/>
    <property type="match status" value="1"/>
</dbReference>
<dbReference type="Pfam" id="PF00512">
    <property type="entry name" value="HisKA"/>
    <property type="match status" value="1"/>
</dbReference>
<dbReference type="PROSITE" id="PS50109">
    <property type="entry name" value="HIS_KIN"/>
    <property type="match status" value="1"/>
</dbReference>
<keyword evidence="7" id="KW-0812">Transmembrane</keyword>
<dbReference type="RefSeq" id="WP_210854635.1">
    <property type="nucleotide sequence ID" value="NZ_JAGQDD010000010.1"/>
</dbReference>
<dbReference type="InterPro" id="IPR003661">
    <property type="entry name" value="HisK_dim/P_dom"/>
</dbReference>
<dbReference type="SMART" id="SM00387">
    <property type="entry name" value="HATPase_c"/>
    <property type="match status" value="1"/>
</dbReference>
<feature type="domain" description="Histidine kinase" evidence="8">
    <location>
        <begin position="412"/>
        <end position="625"/>
    </location>
</feature>
<dbReference type="EMBL" id="JAGQDD010000010">
    <property type="protein sequence ID" value="MBQ0931659.1"/>
    <property type="molecule type" value="Genomic_DNA"/>
</dbReference>
<feature type="transmembrane region" description="Helical" evidence="7">
    <location>
        <begin position="294"/>
        <end position="312"/>
    </location>
</feature>
<name>A0A940Y7T6_9BURK</name>
<dbReference type="InterPro" id="IPR036890">
    <property type="entry name" value="HATPase_C_sf"/>
</dbReference>
<feature type="transmembrane region" description="Helical" evidence="7">
    <location>
        <begin position="204"/>
        <end position="223"/>
    </location>
</feature>
<evidence type="ECO:0000256" key="2">
    <source>
        <dbReference type="ARBA" id="ARBA00012438"/>
    </source>
</evidence>
<evidence type="ECO:0000313" key="11">
    <source>
        <dbReference type="Proteomes" id="UP000676246"/>
    </source>
</evidence>
<keyword evidence="7" id="KW-1133">Transmembrane helix</keyword>
<accession>A0A940Y7T6</accession>
<keyword evidence="5 10" id="KW-0418">Kinase</keyword>
<feature type="modified residue" description="4-aspartylphosphate" evidence="6">
    <location>
        <position position="698"/>
    </location>
</feature>
<dbReference type="InterPro" id="IPR011006">
    <property type="entry name" value="CheY-like_superfamily"/>
</dbReference>
<dbReference type="PRINTS" id="PR00344">
    <property type="entry name" value="BCTRLSENSOR"/>
</dbReference>
<feature type="transmembrane region" description="Helical" evidence="7">
    <location>
        <begin position="324"/>
        <end position="342"/>
    </location>
</feature>
<sequence>MNRAGLQGWCSAWVLVLAALMWPLMAWPQAVEAPSGLQLLQAEQRHGQDDWQPVALPLQWRAGQAERIELRLSLTLQARPQGLWALRFDRLPTEHELLINGERVSGREIGRRPALPRTVSSRWITVPSGLLRAGPNEILLRADLHRSAAGLSAPWVGPAEQLEPLDRRMRWWRESLPYAMNLAVSGLALFTLLVWWLRRDERLMGFFGLLMLIVSLRNLAYYGEASAQPSMLGSLGFFLAQGTSVALIVAFAWVASQPPPHRRALRVVGLTWALYALAGVAGTLSGRLDELRIWMYPPAIVLTALSAWRLWSLVRRMPPWPRRVIEAALALLLLSAGHDYLYYAGWLSPDDGFWLPYLTPVLMAGVALVLLRRFVHALEVAERHGEQLELRVAERTRDLQAANAAKTRFIAAASHDLRQPVASIGLLAGLMREREDIDAGQRSLLDRLAASAQALERLLKGLLDLSRFDAGQVESRPRAVPLQALVESVLADEAAAAQSRGLRLRARAGGWTVQADPVLLEQILRNLVGNAVRHTAQGGVLVSARRRGSAVLLQVWDTGVGIAPERQAQVFEEFVQLEPGQGHAGGLGLGLALVRRAAALMGTSVDLRSAPGRGSCFGLLLPLVGAPPAPPVPQRLSVRSLGGRRMVVVDDDDTLRETLRLRLERWGALVQAYRDLGALRAALGRGALNEAPALLLTDQRLPDGDSRAVVDCLATRHADVPVLVITGDTAPADLAVLEALGWPVLHKPFGTDALFSAVVAALRR</sequence>
<dbReference type="SUPFAM" id="SSF47384">
    <property type="entry name" value="Homodimeric domain of signal transducing histidine kinase"/>
    <property type="match status" value="1"/>
</dbReference>
<dbReference type="PANTHER" id="PTHR43047">
    <property type="entry name" value="TWO-COMPONENT HISTIDINE PROTEIN KINASE"/>
    <property type="match status" value="1"/>
</dbReference>
<dbReference type="CDD" id="cd00082">
    <property type="entry name" value="HisKA"/>
    <property type="match status" value="1"/>
</dbReference>
<keyword evidence="7" id="KW-0472">Membrane</keyword>
<feature type="domain" description="Response regulatory" evidence="9">
    <location>
        <begin position="645"/>
        <end position="762"/>
    </location>
</feature>